<evidence type="ECO:0000256" key="6">
    <source>
        <dbReference type="ARBA" id="ARBA00023002"/>
    </source>
</evidence>
<dbReference type="SUPFAM" id="SSF53706">
    <property type="entry name" value="Formate dehydrogenase/DMSO reductase, domains 1-3"/>
    <property type="match status" value="1"/>
</dbReference>
<evidence type="ECO:0000256" key="3">
    <source>
        <dbReference type="ARBA" id="ARBA00022485"/>
    </source>
</evidence>
<feature type="domain" description="Molybdopterin oxidoreductase" evidence="9">
    <location>
        <begin position="1"/>
        <end position="328"/>
    </location>
</feature>
<dbReference type="PANTHER" id="PTHR43105">
    <property type="entry name" value="RESPIRATORY NITRATE REDUCTASE"/>
    <property type="match status" value="1"/>
</dbReference>
<evidence type="ECO:0000313" key="12">
    <source>
        <dbReference type="Proteomes" id="UP000740329"/>
    </source>
</evidence>
<dbReference type="Pfam" id="PF01568">
    <property type="entry name" value="Molydop_binding"/>
    <property type="match status" value="1"/>
</dbReference>
<dbReference type="SUPFAM" id="SSF50692">
    <property type="entry name" value="ADC-like"/>
    <property type="match status" value="1"/>
</dbReference>
<dbReference type="Proteomes" id="UP000740329">
    <property type="component" value="Unassembled WGS sequence"/>
</dbReference>
<dbReference type="GO" id="GO:0008863">
    <property type="term" value="F:formate dehydrogenase (NAD+) activity"/>
    <property type="evidence" value="ECO:0007669"/>
    <property type="project" value="UniProtKB-EC"/>
</dbReference>
<dbReference type="EC" id="1.17.1.9" evidence="11"/>
<comment type="cofactor">
    <cofactor evidence="1">
        <name>Mo-bis(molybdopterin guanine dinucleotide)</name>
        <dbReference type="ChEBI" id="CHEBI:60539"/>
    </cofactor>
</comment>
<sequence>MTNSIGDLAEADVLFIYGSNTFEAHPLVARSIVKAKDNGTKIIAIDPRKTHTSKMADIHMKLIPGSNIDLMNAIMNVIITEGLTDDEFIKNRTENFDELKEVVSKYTPEEVAKISGIPAETIREAARLYANADKAAIMYCLGVTEYTFGVDNVKSCCNLAMITGNLGKRGAGVNPLRGQNNVQGACDMGALPNVYPGYQKVGEMTSKLEELWGVEGLSPEVGLMGPEMFERMGKGFKYLHIVGEDPMVADADINHVKHALGELDFLVVQDIFLTDTGKLADVVLPAACWAEKDGTFTNTERRVQRIRKAVEAPGEAVPDWVVVKELAQRMGYGDKFAFESASDIFDEMAKVIPQYAGMSFERLGIDGLQWPCKTPDHPGTVFLHEGKFLRPNGLGKICPVEHKDPAEMASEEYPLILTTGRIIFHYNSGTMTRRCESITNEIDENFIEMNIEDANNLGIKAGETVKVSSKRGDVKAIARVSDDIVKGVVYMSFHFNEEPTNKLTNSAYDPVSKTAELKICAVKVEKIE</sequence>
<dbReference type="InterPro" id="IPR006656">
    <property type="entry name" value="Mopterin_OxRdtase"/>
</dbReference>
<dbReference type="GO" id="GO:0016020">
    <property type="term" value="C:membrane"/>
    <property type="evidence" value="ECO:0007669"/>
    <property type="project" value="TreeGrafter"/>
</dbReference>
<dbReference type="InterPro" id="IPR006657">
    <property type="entry name" value="MoPterin_dinucl-bd_dom"/>
</dbReference>
<dbReference type="InterPro" id="IPR006478">
    <property type="entry name" value="Formate_DH_asu"/>
</dbReference>
<dbReference type="GO" id="GO:0051539">
    <property type="term" value="F:4 iron, 4 sulfur cluster binding"/>
    <property type="evidence" value="ECO:0007669"/>
    <property type="project" value="UniProtKB-KW"/>
</dbReference>
<keyword evidence="5" id="KW-0479">Metal-binding</keyword>
<dbReference type="GO" id="GO:0046872">
    <property type="term" value="F:metal ion binding"/>
    <property type="evidence" value="ECO:0007669"/>
    <property type="project" value="UniProtKB-KW"/>
</dbReference>
<dbReference type="InterPro" id="IPR050123">
    <property type="entry name" value="Prok_molybdopt-oxidoreductase"/>
</dbReference>
<dbReference type="InterPro" id="IPR009010">
    <property type="entry name" value="Asp_de-COase-like_dom_sf"/>
</dbReference>
<dbReference type="Gene3D" id="3.40.50.740">
    <property type="match status" value="1"/>
</dbReference>
<keyword evidence="4" id="KW-0500">Molybdenum</keyword>
<dbReference type="EMBL" id="JAGGMV010000001">
    <property type="protein sequence ID" value="MBP2201295.1"/>
    <property type="molecule type" value="Genomic_DNA"/>
</dbReference>
<feature type="domain" description="Molybdopterin dinucleotide-binding" evidence="10">
    <location>
        <begin position="415"/>
        <end position="521"/>
    </location>
</feature>
<protein>
    <submittedName>
        <fullName evidence="11">Formate dehydrogenase major subunit</fullName>
        <ecNumber evidence="11">1.17.1.9</ecNumber>
    </submittedName>
</protein>
<dbReference type="NCBIfam" id="TIGR01591">
    <property type="entry name" value="Fdh-alpha"/>
    <property type="match status" value="1"/>
</dbReference>
<accession>A0A8J7RGX3</accession>
<evidence type="ECO:0000313" key="11">
    <source>
        <dbReference type="EMBL" id="MBP2201295.1"/>
    </source>
</evidence>
<dbReference type="InterPro" id="IPR041925">
    <property type="entry name" value="CT_Formate-Dh_H"/>
</dbReference>
<comment type="cofactor">
    <cofactor evidence="2">
        <name>[4Fe-4S] cluster</name>
        <dbReference type="ChEBI" id="CHEBI:49883"/>
    </cofactor>
</comment>
<dbReference type="GO" id="GO:0003954">
    <property type="term" value="F:NADH dehydrogenase activity"/>
    <property type="evidence" value="ECO:0007669"/>
    <property type="project" value="TreeGrafter"/>
</dbReference>
<dbReference type="AlphaFoldDB" id="A0A8J7RGX3"/>
<dbReference type="FunFam" id="2.40.40.20:FF:000005">
    <property type="entry name" value="Periplasmic nitrate reductase"/>
    <property type="match status" value="1"/>
</dbReference>
<comment type="caution">
    <text evidence="11">The sequence shown here is derived from an EMBL/GenBank/DDBJ whole genome shotgun (WGS) entry which is preliminary data.</text>
</comment>
<dbReference type="GO" id="GO:0015942">
    <property type="term" value="P:formate metabolic process"/>
    <property type="evidence" value="ECO:0007669"/>
    <property type="project" value="InterPro"/>
</dbReference>
<organism evidence="11 12">
    <name type="scientific">Methanococcus voltae</name>
    <dbReference type="NCBI Taxonomy" id="2188"/>
    <lineage>
        <taxon>Archaea</taxon>
        <taxon>Methanobacteriati</taxon>
        <taxon>Methanobacteriota</taxon>
        <taxon>Methanomada group</taxon>
        <taxon>Methanococci</taxon>
        <taxon>Methanococcales</taxon>
        <taxon>Methanococcaceae</taxon>
        <taxon>Methanococcus</taxon>
    </lineage>
</organism>
<keyword evidence="8" id="KW-0411">Iron-sulfur</keyword>
<proteinExistence type="predicted"/>
<evidence type="ECO:0000259" key="9">
    <source>
        <dbReference type="Pfam" id="PF00384"/>
    </source>
</evidence>
<keyword evidence="7" id="KW-0408">Iron</keyword>
<evidence type="ECO:0000256" key="5">
    <source>
        <dbReference type="ARBA" id="ARBA00022723"/>
    </source>
</evidence>
<gene>
    <name evidence="11" type="ORF">J3E07_000693</name>
</gene>
<evidence type="ECO:0000256" key="8">
    <source>
        <dbReference type="ARBA" id="ARBA00023014"/>
    </source>
</evidence>
<reference evidence="11" key="1">
    <citation type="submission" date="2021-03" db="EMBL/GenBank/DDBJ databases">
        <title>Genomic Encyclopedia of Type Strains, Phase IV (KMG-V): Genome sequencing to study the core and pangenomes of soil and plant-associated prokaryotes.</title>
        <authorList>
            <person name="Whitman W."/>
        </authorList>
    </citation>
    <scope>NUCLEOTIDE SEQUENCE</scope>
    <source>
        <strain evidence="11">C4</strain>
    </source>
</reference>
<evidence type="ECO:0000256" key="7">
    <source>
        <dbReference type="ARBA" id="ARBA00023004"/>
    </source>
</evidence>
<dbReference type="Gene3D" id="2.40.40.20">
    <property type="match status" value="1"/>
</dbReference>
<dbReference type="Gene3D" id="3.40.228.10">
    <property type="entry name" value="Dimethylsulfoxide Reductase, domain 2"/>
    <property type="match status" value="1"/>
</dbReference>
<keyword evidence="3" id="KW-0004">4Fe-4S</keyword>
<dbReference type="GO" id="GO:0022904">
    <property type="term" value="P:respiratory electron transport chain"/>
    <property type="evidence" value="ECO:0007669"/>
    <property type="project" value="TreeGrafter"/>
</dbReference>
<evidence type="ECO:0000256" key="4">
    <source>
        <dbReference type="ARBA" id="ARBA00022505"/>
    </source>
</evidence>
<evidence type="ECO:0000259" key="10">
    <source>
        <dbReference type="Pfam" id="PF01568"/>
    </source>
</evidence>
<evidence type="ECO:0000256" key="1">
    <source>
        <dbReference type="ARBA" id="ARBA00001942"/>
    </source>
</evidence>
<dbReference type="GO" id="GO:0043546">
    <property type="term" value="F:molybdopterin cofactor binding"/>
    <property type="evidence" value="ECO:0007669"/>
    <property type="project" value="InterPro"/>
</dbReference>
<dbReference type="PANTHER" id="PTHR43105:SF14">
    <property type="entry name" value="FORMATE DEHYDROGENASE H"/>
    <property type="match status" value="1"/>
</dbReference>
<dbReference type="CDD" id="cd02790">
    <property type="entry name" value="MopB_CT_Formate-Dh_H"/>
    <property type="match status" value="1"/>
</dbReference>
<dbReference type="Pfam" id="PF00384">
    <property type="entry name" value="Molybdopterin"/>
    <property type="match status" value="1"/>
</dbReference>
<keyword evidence="6 11" id="KW-0560">Oxidoreductase</keyword>
<evidence type="ECO:0000256" key="2">
    <source>
        <dbReference type="ARBA" id="ARBA00001966"/>
    </source>
</evidence>
<name>A0A8J7RGX3_METVO</name>